<feature type="chain" id="PRO_5027041623" evidence="1">
    <location>
        <begin position="37"/>
        <end position="727"/>
    </location>
</feature>
<dbReference type="InterPro" id="IPR046867">
    <property type="entry name" value="AldOxase/xan_DH_MoCoBD2"/>
</dbReference>
<dbReference type="EC" id="1.3.99.16" evidence="3"/>
<dbReference type="SMART" id="SM01008">
    <property type="entry name" value="Ald_Xan_dh_C"/>
    <property type="match status" value="1"/>
</dbReference>
<dbReference type="InterPro" id="IPR006311">
    <property type="entry name" value="TAT_signal"/>
</dbReference>
<dbReference type="GO" id="GO:0047121">
    <property type="term" value="F:isoquinoline 1-oxidoreductase activity"/>
    <property type="evidence" value="ECO:0007669"/>
    <property type="project" value="UniProtKB-EC"/>
</dbReference>
<dbReference type="PROSITE" id="PS51318">
    <property type="entry name" value="TAT"/>
    <property type="match status" value="1"/>
</dbReference>
<keyword evidence="3" id="KW-0560">Oxidoreductase</keyword>
<dbReference type="EMBL" id="CADCTQ010000621">
    <property type="protein sequence ID" value="CAA9331176.1"/>
    <property type="molecule type" value="Genomic_DNA"/>
</dbReference>
<dbReference type="Gene3D" id="3.30.365.10">
    <property type="entry name" value="Aldehyde oxidase/xanthine dehydrogenase, molybdopterin binding domain"/>
    <property type="match status" value="4"/>
</dbReference>
<evidence type="ECO:0000259" key="2">
    <source>
        <dbReference type="SMART" id="SM01008"/>
    </source>
</evidence>
<reference evidence="3" key="1">
    <citation type="submission" date="2020-02" db="EMBL/GenBank/DDBJ databases">
        <authorList>
            <person name="Meier V. D."/>
        </authorList>
    </citation>
    <scope>NUCLEOTIDE SEQUENCE</scope>
    <source>
        <strain evidence="3">AVDCRST_MAG56</strain>
    </source>
</reference>
<dbReference type="AlphaFoldDB" id="A0A6J4LG10"/>
<name>A0A6J4LG10_9SPHI</name>
<evidence type="ECO:0000313" key="3">
    <source>
        <dbReference type="EMBL" id="CAA9331176.1"/>
    </source>
</evidence>
<dbReference type="InterPro" id="IPR012368">
    <property type="entry name" value="OxRdtase_Mopterin-bd_su_IorB"/>
</dbReference>
<dbReference type="Pfam" id="PF20256">
    <property type="entry name" value="MoCoBD_2"/>
    <property type="match status" value="2"/>
</dbReference>
<dbReference type="InterPro" id="IPR037165">
    <property type="entry name" value="AldOxase/xan_DH_Mopterin-bd_sf"/>
</dbReference>
<feature type="signal peptide" evidence="1">
    <location>
        <begin position="1"/>
        <end position="36"/>
    </location>
</feature>
<accession>A0A6J4LG10</accession>
<gene>
    <name evidence="3" type="ORF">AVDCRST_MAG56-7805</name>
</gene>
<evidence type="ECO:0000256" key="1">
    <source>
        <dbReference type="SAM" id="SignalP"/>
    </source>
</evidence>
<dbReference type="PIRSF" id="PIRSF036389">
    <property type="entry name" value="IOR_B"/>
    <property type="match status" value="1"/>
</dbReference>
<dbReference type="SUPFAM" id="SSF56003">
    <property type="entry name" value="Molybdenum cofactor-binding domain"/>
    <property type="match status" value="2"/>
</dbReference>
<dbReference type="PANTHER" id="PTHR47495:SF2">
    <property type="entry name" value="ALDEHYDE DEHYDROGENASE"/>
    <property type="match status" value="1"/>
</dbReference>
<keyword evidence="1" id="KW-0732">Signal</keyword>
<dbReference type="InterPro" id="IPR052516">
    <property type="entry name" value="N-heterocyclic_Hydroxylase"/>
</dbReference>
<protein>
    <submittedName>
        <fullName evidence="3">Isoquinoline 1-oxidoreductase beta subunit</fullName>
        <ecNumber evidence="3">1.3.99.16</ecNumber>
    </submittedName>
</protein>
<proteinExistence type="predicted"/>
<feature type="domain" description="Aldehyde oxidase/xanthine dehydrogenase a/b hammerhead" evidence="2">
    <location>
        <begin position="213"/>
        <end position="299"/>
    </location>
</feature>
<dbReference type="InterPro" id="IPR000674">
    <property type="entry name" value="Ald_Oxase/Xan_DH_a/b"/>
</dbReference>
<dbReference type="InterPro" id="IPR008274">
    <property type="entry name" value="AldOxase/xan_DH_MoCoBD1"/>
</dbReference>
<dbReference type="Gene3D" id="3.90.1170.50">
    <property type="entry name" value="Aldehyde oxidase/xanthine dehydrogenase, a/b hammerhead"/>
    <property type="match status" value="1"/>
</dbReference>
<organism evidence="3">
    <name type="scientific">uncultured Cytophagales bacterium</name>
    <dbReference type="NCBI Taxonomy" id="158755"/>
    <lineage>
        <taxon>Bacteria</taxon>
        <taxon>Pseudomonadati</taxon>
        <taxon>Bacteroidota</taxon>
        <taxon>Sphingobacteriia</taxon>
        <taxon>Sphingobacteriales</taxon>
        <taxon>environmental samples</taxon>
    </lineage>
</organism>
<sequence length="727" mass="79216">MNPEIQDKPLNRRRFIRLSGLSGAVLALGFSFPATGQEGATLHNLSEDIPAARELNPFILIDASGKITLMLHKPDMGQGTYHAMPAILAEELEVRLDQVVIQPAVAHKKYGDMGVGGSNSVKGSWDTLRKAGAAAREMLTKAAARQWNVPESDLYAREGKIYHKPSGKSLGYGELVEAAGKLPVPKEPKLKDPKDFRLVGKSTQRPDVPLKVDGTAQFGIDVKIPGMLYASIERSPAYHGKVRDFDDAAAKAVPGVKHVLKAERKLNKNVFEGVAVVADNYYAATQGRKALRIIWEDGAAAGVNTSAMYARFRELARTEGHVDKQAGDFDGAYAKAAKKLEAVYELPFAAHAPMEPQNTVAHVQGDTCEIWSPTQVPDWARGELAKYLNIPEDNITLHFTFLGGGFGRRLFFDSILEAAYLSRQLGVPIKSVWSREDDMTAGPFRPGTLSSLRGGLDAAGKVVALQHKVVAPSISFNNFGARDPKHPEDEGAMEGIKDSPYEIPNHKYHNIYAETPLPLGWWRAVYSTTTAFAHECFVDEMAHAAKKDPLQFRLDLIGANTRMKQLYEALREKSGWDKPLPPGWGKGVAAWQFFAGQAGHVVFVSKAAEGGVKIEKIVAVIDCGTALNPDNVKAQVEGATVMALTAALKDEITFEGGKPVQKNFDRYRMLRMDEVPPIEVHLVAGREKPDGVGEPGLPPLAPALGNAIFAATGKRVRKLPFDISRIS</sequence>
<dbReference type="PANTHER" id="PTHR47495">
    <property type="entry name" value="ALDEHYDE DEHYDROGENASE"/>
    <property type="match status" value="1"/>
</dbReference>
<dbReference type="Pfam" id="PF02738">
    <property type="entry name" value="MoCoBD_1"/>
    <property type="match status" value="1"/>
</dbReference>